<dbReference type="Gene3D" id="3.30.420.40">
    <property type="match status" value="2"/>
</dbReference>
<name>A0ABT9H0P7_9GAMM</name>
<feature type="domain" description="ATPase BadF/BadG/BcrA/BcrD type" evidence="1">
    <location>
        <begin position="12"/>
        <end position="272"/>
    </location>
</feature>
<gene>
    <name evidence="2" type="ORF">Q3O60_10725</name>
</gene>
<dbReference type="InterPro" id="IPR052519">
    <property type="entry name" value="Euk-type_GlcNAc_Kinase"/>
</dbReference>
<proteinExistence type="predicted"/>
<dbReference type="SUPFAM" id="SSF53067">
    <property type="entry name" value="Actin-like ATPase domain"/>
    <property type="match status" value="2"/>
</dbReference>
<keyword evidence="3" id="KW-1185">Reference proteome</keyword>
<sequence>MRLADNPPLFAGIDAGGSHCRVRLENAVGDELATAKSGPSNLGLGPQRVQQEIMLALQTAIQLAGLQPDDINRLHVAAGMAGAHLPELRQQALNWSLPFASWQLTTDLHTACLGAHAGQDGAVIILGTGFSAIALRQGQEHLIGGYGFPVNATCSGAGLGLEAVKAVLLALDEVGPATQLSERLHDDLGCSGYLLAEKLLSATPELYARLAPLVFAAADEQDEVACAILRQGAAFIELVVTRLLQDGSLPLCLLGGVAGSITPWLSAQTRQALVSPAASAQQGAIWLARREYPQHRMERMG</sequence>
<dbReference type="PANTHER" id="PTHR43190:SF3">
    <property type="entry name" value="N-ACETYL-D-GLUCOSAMINE KINASE"/>
    <property type="match status" value="1"/>
</dbReference>
<evidence type="ECO:0000259" key="1">
    <source>
        <dbReference type="Pfam" id="PF01869"/>
    </source>
</evidence>
<dbReference type="CDD" id="cd24082">
    <property type="entry name" value="ASKHA_NBD_GspK-like"/>
    <property type="match status" value="1"/>
</dbReference>
<dbReference type="EMBL" id="JAUZVZ010000013">
    <property type="protein sequence ID" value="MDP4536664.1"/>
    <property type="molecule type" value="Genomic_DNA"/>
</dbReference>
<dbReference type="RefSeq" id="WP_305893929.1">
    <property type="nucleotide sequence ID" value="NZ_JAUZVZ010000013.1"/>
</dbReference>
<dbReference type="InterPro" id="IPR002731">
    <property type="entry name" value="ATPase_BadF"/>
</dbReference>
<evidence type="ECO:0000313" key="2">
    <source>
        <dbReference type="EMBL" id="MDP4536664.1"/>
    </source>
</evidence>
<organism evidence="2 3">
    <name type="scientific">Alkalimonas collagenimarina</name>
    <dbReference type="NCBI Taxonomy" id="400390"/>
    <lineage>
        <taxon>Bacteria</taxon>
        <taxon>Pseudomonadati</taxon>
        <taxon>Pseudomonadota</taxon>
        <taxon>Gammaproteobacteria</taxon>
        <taxon>Alkalimonas</taxon>
    </lineage>
</organism>
<dbReference type="PANTHER" id="PTHR43190">
    <property type="entry name" value="N-ACETYL-D-GLUCOSAMINE KINASE"/>
    <property type="match status" value="1"/>
</dbReference>
<dbReference type="InterPro" id="IPR043129">
    <property type="entry name" value="ATPase_NBD"/>
</dbReference>
<reference evidence="2 3" key="1">
    <citation type="submission" date="2023-08" db="EMBL/GenBank/DDBJ databases">
        <authorList>
            <person name="Joshi A."/>
            <person name="Thite S."/>
        </authorList>
    </citation>
    <scope>NUCLEOTIDE SEQUENCE [LARGE SCALE GENOMIC DNA]</scope>
    <source>
        <strain evidence="2 3">AC40</strain>
    </source>
</reference>
<evidence type="ECO:0000313" key="3">
    <source>
        <dbReference type="Proteomes" id="UP001231616"/>
    </source>
</evidence>
<protein>
    <submittedName>
        <fullName evidence="2">BadF/BadG/BcrA/BcrD ATPase family protein</fullName>
    </submittedName>
</protein>
<accession>A0ABT9H0P7</accession>
<comment type="caution">
    <text evidence="2">The sequence shown here is derived from an EMBL/GenBank/DDBJ whole genome shotgun (WGS) entry which is preliminary data.</text>
</comment>
<dbReference type="Proteomes" id="UP001231616">
    <property type="component" value="Unassembled WGS sequence"/>
</dbReference>
<dbReference type="Pfam" id="PF01869">
    <property type="entry name" value="BcrAD_BadFG"/>
    <property type="match status" value="1"/>
</dbReference>